<evidence type="ECO:0008006" key="3">
    <source>
        <dbReference type="Google" id="ProtNLM"/>
    </source>
</evidence>
<dbReference type="AlphaFoldDB" id="A0A0E9MS21"/>
<dbReference type="Proteomes" id="UP000033202">
    <property type="component" value="Unassembled WGS sequence"/>
</dbReference>
<protein>
    <recommendedName>
        <fullName evidence="3">Questin oxidase family protein</fullName>
    </recommendedName>
</protein>
<comment type="caution">
    <text evidence="1">The sequence shown here is derived from an EMBL/GenBank/DDBJ whole genome shotgun (WGS) entry which is preliminary data.</text>
</comment>
<name>A0A0E9MS21_9SPHN</name>
<gene>
    <name evidence="1" type="ORF">SCH01S_45_00690</name>
</gene>
<accession>A0A0E9MS21</accession>
<evidence type="ECO:0000313" key="2">
    <source>
        <dbReference type="Proteomes" id="UP000033202"/>
    </source>
</evidence>
<dbReference type="RefSeq" id="WP_046349021.1">
    <property type="nucleotide sequence ID" value="NZ_BBWU01000045.1"/>
</dbReference>
<sequence length="343" mass="36007">MLASRIEPATEALDTALADLAAYGPEMRNGFTSHAPMVAEALDVLGRPGAIAPWIDACRAQLLPWPAPTGAVPRLGAEEHVSDWRALFAAELDALGWRRLLARWLPRLAAGASGGALHGLIRTGHAARALGRADTETRRTELAAALASWASVFGELPIAASLGATAMPAEAALSRLPFLPAERRRNGGSIVAGLAALADHVPFARAWHWLAVDDPQATVQELGDLFARVFLANVDSPLHAIVFTHAITGTAAAGHLLPFVSDDDGRALMRHVWHAGCALYAAYGTARPVEAEGEALSAEDLADRAVANGDDHAIKLTEAVLALNLEPALATAVSLRAMAYLKG</sequence>
<organism evidence="1 2">
    <name type="scientific">Sphingomonas changbaiensis NBRC 104936</name>
    <dbReference type="NCBI Taxonomy" id="1219043"/>
    <lineage>
        <taxon>Bacteria</taxon>
        <taxon>Pseudomonadati</taxon>
        <taxon>Pseudomonadota</taxon>
        <taxon>Alphaproteobacteria</taxon>
        <taxon>Sphingomonadales</taxon>
        <taxon>Sphingomonadaceae</taxon>
        <taxon>Sphingomonas</taxon>
    </lineage>
</organism>
<proteinExistence type="predicted"/>
<dbReference type="STRING" id="1219043.SCH01S_45_00690"/>
<dbReference type="OrthoDB" id="6457937at2"/>
<reference evidence="1 2" key="1">
    <citation type="submission" date="2015-04" db="EMBL/GenBank/DDBJ databases">
        <title>Whole genome shotgun sequence of Sphingomonas changbaiensis NBRC 104936.</title>
        <authorList>
            <person name="Katano-Makiyama Y."/>
            <person name="Hosoyama A."/>
            <person name="Hashimoto M."/>
            <person name="Noguchi M."/>
            <person name="Tsuchikane K."/>
            <person name="Ohji S."/>
            <person name="Yamazoe A."/>
            <person name="Ichikawa N."/>
            <person name="Kimura A."/>
            <person name="Fujita N."/>
        </authorList>
    </citation>
    <scope>NUCLEOTIDE SEQUENCE [LARGE SCALE GENOMIC DNA]</scope>
    <source>
        <strain evidence="1 2">NBRC 104936</strain>
    </source>
</reference>
<keyword evidence="2" id="KW-1185">Reference proteome</keyword>
<dbReference type="EMBL" id="BBWU01000045">
    <property type="protein sequence ID" value="GAO40226.1"/>
    <property type="molecule type" value="Genomic_DNA"/>
</dbReference>
<evidence type="ECO:0000313" key="1">
    <source>
        <dbReference type="EMBL" id="GAO40226.1"/>
    </source>
</evidence>